<dbReference type="InterPro" id="IPR000089">
    <property type="entry name" value="Biotin_lipoyl"/>
</dbReference>
<dbReference type="eggNOG" id="COG4770">
    <property type="taxonomic scope" value="Bacteria"/>
</dbReference>
<dbReference type="InParanoid" id="Q027G4"/>
<name>Q027G4_SOLUE</name>
<sequence length="166" mass="17911">MKLTLTINGREEQIELLAPEPECRFQLGGGVEREANVESPQHGVFSVLLEGRSYDAYLEETPAGMLVVMIDGYRFEIEARDPRRWSRKSAGRGADAVQSILSPMPGKVVRVLAKVGQAVEAGQGIVVVEAMKMQNEMKASRAGTVLTLPAKEGSTVAAGELLATIE</sequence>
<dbReference type="PROSITE" id="PS00188">
    <property type="entry name" value="BIOTIN"/>
    <property type="match status" value="1"/>
</dbReference>
<dbReference type="HOGENOM" id="CLU_016733_5_1_0"/>
<dbReference type="AlphaFoldDB" id="Q027G4"/>
<keyword evidence="1" id="KW-0092">Biotin</keyword>
<reference evidence="3" key="1">
    <citation type="submission" date="2006-10" db="EMBL/GenBank/DDBJ databases">
        <title>Complete sequence of Solibacter usitatus Ellin6076.</title>
        <authorList>
            <consortium name="US DOE Joint Genome Institute"/>
            <person name="Copeland A."/>
            <person name="Lucas S."/>
            <person name="Lapidus A."/>
            <person name="Barry K."/>
            <person name="Detter J.C."/>
            <person name="Glavina del Rio T."/>
            <person name="Hammon N."/>
            <person name="Israni S."/>
            <person name="Dalin E."/>
            <person name="Tice H."/>
            <person name="Pitluck S."/>
            <person name="Thompson L.S."/>
            <person name="Brettin T."/>
            <person name="Bruce D."/>
            <person name="Han C."/>
            <person name="Tapia R."/>
            <person name="Gilna P."/>
            <person name="Schmutz J."/>
            <person name="Larimer F."/>
            <person name="Land M."/>
            <person name="Hauser L."/>
            <person name="Kyrpides N."/>
            <person name="Mikhailova N."/>
            <person name="Janssen P.H."/>
            <person name="Kuske C.R."/>
            <person name="Richardson P."/>
        </authorList>
    </citation>
    <scope>NUCLEOTIDE SEQUENCE</scope>
    <source>
        <strain evidence="3">Ellin6076</strain>
    </source>
</reference>
<accession>Q027G4</accession>
<gene>
    <name evidence="3" type="ordered locus">Acid_1859</name>
</gene>
<evidence type="ECO:0000259" key="2">
    <source>
        <dbReference type="PROSITE" id="PS50968"/>
    </source>
</evidence>
<dbReference type="PANTHER" id="PTHR45266">
    <property type="entry name" value="OXALOACETATE DECARBOXYLASE ALPHA CHAIN"/>
    <property type="match status" value="1"/>
</dbReference>
<dbReference type="EMBL" id="CP000473">
    <property type="protein sequence ID" value="ABJ82849.1"/>
    <property type="molecule type" value="Genomic_DNA"/>
</dbReference>
<proteinExistence type="predicted"/>
<dbReference type="Pfam" id="PF00364">
    <property type="entry name" value="Biotin_lipoyl"/>
    <property type="match status" value="1"/>
</dbReference>
<dbReference type="OrthoDB" id="9812676at2"/>
<dbReference type="InterPro" id="IPR011053">
    <property type="entry name" value="Single_hybrid_motif"/>
</dbReference>
<dbReference type="KEGG" id="sus:Acid_1859"/>
<dbReference type="PROSITE" id="PS50968">
    <property type="entry name" value="BIOTINYL_LIPOYL"/>
    <property type="match status" value="1"/>
</dbReference>
<dbReference type="InterPro" id="IPR001882">
    <property type="entry name" value="Biotin_BS"/>
</dbReference>
<evidence type="ECO:0000256" key="1">
    <source>
        <dbReference type="ARBA" id="ARBA00023267"/>
    </source>
</evidence>
<dbReference type="PANTHER" id="PTHR45266:SF3">
    <property type="entry name" value="OXALOACETATE DECARBOXYLASE ALPHA CHAIN"/>
    <property type="match status" value="1"/>
</dbReference>
<organism evidence="3">
    <name type="scientific">Solibacter usitatus (strain Ellin6076)</name>
    <dbReference type="NCBI Taxonomy" id="234267"/>
    <lineage>
        <taxon>Bacteria</taxon>
        <taxon>Pseudomonadati</taxon>
        <taxon>Acidobacteriota</taxon>
        <taxon>Terriglobia</taxon>
        <taxon>Bryobacterales</taxon>
        <taxon>Solibacteraceae</taxon>
        <taxon>Candidatus Solibacter</taxon>
    </lineage>
</organism>
<dbReference type="SUPFAM" id="SSF51230">
    <property type="entry name" value="Single hybrid motif"/>
    <property type="match status" value="1"/>
</dbReference>
<feature type="domain" description="Lipoyl-binding" evidence="2">
    <location>
        <begin position="89"/>
        <end position="166"/>
    </location>
</feature>
<protein>
    <submittedName>
        <fullName evidence="3">Biotin/lipoyl attachment domain-containing protein</fullName>
    </submittedName>
</protein>
<dbReference type="STRING" id="234267.Acid_1859"/>
<dbReference type="CDD" id="cd06850">
    <property type="entry name" value="biotinyl_domain"/>
    <property type="match status" value="1"/>
</dbReference>
<dbReference type="FunFam" id="2.40.50.100:FF:000003">
    <property type="entry name" value="Acetyl-CoA carboxylase biotin carboxyl carrier protein"/>
    <property type="match status" value="1"/>
</dbReference>
<dbReference type="InterPro" id="IPR050709">
    <property type="entry name" value="Biotin_Carboxyl_Carrier/Decarb"/>
</dbReference>
<dbReference type="Gene3D" id="2.40.50.100">
    <property type="match status" value="1"/>
</dbReference>
<evidence type="ECO:0000313" key="3">
    <source>
        <dbReference type="EMBL" id="ABJ82849.1"/>
    </source>
</evidence>